<dbReference type="GO" id="GO:0046872">
    <property type="term" value="F:metal ion binding"/>
    <property type="evidence" value="ECO:0007669"/>
    <property type="project" value="UniProtKB-KW"/>
</dbReference>
<dbReference type="InterPro" id="IPR017900">
    <property type="entry name" value="4Fe4S_Fe_S_CS"/>
</dbReference>
<dbReference type="Pfam" id="PF13237">
    <property type="entry name" value="Fer4_10"/>
    <property type="match status" value="1"/>
</dbReference>
<evidence type="ECO:0000256" key="5">
    <source>
        <dbReference type="ARBA" id="ARBA00023014"/>
    </source>
</evidence>
<dbReference type="InterPro" id="IPR036188">
    <property type="entry name" value="FAD/NAD-bd_sf"/>
</dbReference>
<keyword evidence="9" id="KW-1185">Reference proteome</keyword>
<dbReference type="PROSITE" id="PS00198">
    <property type="entry name" value="4FE4S_FER_1"/>
    <property type="match status" value="1"/>
</dbReference>
<dbReference type="InterPro" id="IPR017896">
    <property type="entry name" value="4Fe4S_Fe-S-bd"/>
</dbReference>
<gene>
    <name evidence="8" type="ORF">SAMN03080615_01804</name>
</gene>
<dbReference type="Gene3D" id="3.30.70.20">
    <property type="match status" value="1"/>
</dbReference>
<evidence type="ECO:0000256" key="1">
    <source>
        <dbReference type="ARBA" id="ARBA00022630"/>
    </source>
</evidence>
<keyword evidence="2" id="KW-0479">Metal-binding</keyword>
<dbReference type="GO" id="GO:0051536">
    <property type="term" value="F:iron-sulfur cluster binding"/>
    <property type="evidence" value="ECO:0007669"/>
    <property type="project" value="UniProtKB-KW"/>
</dbReference>
<evidence type="ECO:0000256" key="2">
    <source>
        <dbReference type="ARBA" id="ARBA00022723"/>
    </source>
</evidence>
<dbReference type="STRING" id="355243.SAMN03080615_01804"/>
<evidence type="ECO:0000256" key="4">
    <source>
        <dbReference type="ARBA" id="ARBA00023004"/>
    </source>
</evidence>
<accession>A0A1H9GP90</accession>
<dbReference type="Proteomes" id="UP000198749">
    <property type="component" value="Unassembled WGS sequence"/>
</dbReference>
<keyword evidence="4" id="KW-0408">Iron</keyword>
<protein>
    <submittedName>
        <fullName evidence="8">Thioredoxin reductase</fullName>
    </submittedName>
</protein>
<evidence type="ECO:0000313" key="9">
    <source>
        <dbReference type="Proteomes" id="UP000198749"/>
    </source>
</evidence>
<sequence>MNVQADMYQYVIIGAPLLAIWMLYNWYKTTQTRTNLAIKSEAISAGLTEPASLHPIINSNICLGCGSCVNACPEAKHQVLGLIDNKAELLNPADCIGHGACKTACPANAIELVFGTERRGLDIPNVKPDFQTNIPGIYIAGELGGMGLIKNATEQGRKAMESIAKAPGMGSGGDLLDVLIVGAGPAGITATLGAMEKKLTVKTIEQESLGGTVAQFPRGKLVMTAPAKLPIVGEFQFKETTKEKLIDFWSEVEQKTGLKVNYKERVDHIDHLPDGGFEVTTNKSVYRTRAVLLAIGRRGTPRKLGVPGEEQSKVVYRLVDPAQYKGKHVLVVGGGDSALEAATSIAEEPGTTVTISYRSAAFGRAKEKNRRKVEAAAESGRLNLMLSSTVNEVLESEVVLNMEDELHRIPNDYVIVCAGGILPTGFLKKIGIEVETKYGTA</sequence>
<dbReference type="PANTHER" id="PTHR48105">
    <property type="entry name" value="THIOREDOXIN REDUCTASE 1-RELATED-RELATED"/>
    <property type="match status" value="1"/>
</dbReference>
<name>A0A1H9GP90_9GAMM</name>
<keyword evidence="6" id="KW-0472">Membrane</keyword>
<dbReference type="InterPro" id="IPR050097">
    <property type="entry name" value="Ferredoxin-NADP_redctase_2"/>
</dbReference>
<evidence type="ECO:0000256" key="3">
    <source>
        <dbReference type="ARBA" id="ARBA00023002"/>
    </source>
</evidence>
<dbReference type="PROSITE" id="PS51379">
    <property type="entry name" value="4FE4S_FER_2"/>
    <property type="match status" value="2"/>
</dbReference>
<organism evidence="8 9">
    <name type="scientific">Amphritea atlantica</name>
    <dbReference type="NCBI Taxonomy" id="355243"/>
    <lineage>
        <taxon>Bacteria</taxon>
        <taxon>Pseudomonadati</taxon>
        <taxon>Pseudomonadota</taxon>
        <taxon>Gammaproteobacteria</taxon>
        <taxon>Oceanospirillales</taxon>
        <taxon>Oceanospirillaceae</taxon>
        <taxon>Amphritea</taxon>
    </lineage>
</organism>
<dbReference type="EMBL" id="FOGB01000004">
    <property type="protein sequence ID" value="SEQ51853.1"/>
    <property type="molecule type" value="Genomic_DNA"/>
</dbReference>
<dbReference type="AlphaFoldDB" id="A0A1H9GP90"/>
<dbReference type="SUPFAM" id="SSF51905">
    <property type="entry name" value="FAD/NAD(P)-binding domain"/>
    <property type="match status" value="2"/>
</dbReference>
<keyword evidence="6" id="KW-1133">Transmembrane helix</keyword>
<keyword evidence="5" id="KW-0411">Iron-sulfur</keyword>
<evidence type="ECO:0000259" key="7">
    <source>
        <dbReference type="PROSITE" id="PS51379"/>
    </source>
</evidence>
<dbReference type="GO" id="GO:0016491">
    <property type="term" value="F:oxidoreductase activity"/>
    <property type="evidence" value="ECO:0007669"/>
    <property type="project" value="UniProtKB-KW"/>
</dbReference>
<dbReference type="Pfam" id="PF13738">
    <property type="entry name" value="Pyr_redox_3"/>
    <property type="match status" value="1"/>
</dbReference>
<dbReference type="Gene3D" id="3.50.50.60">
    <property type="entry name" value="FAD/NAD(P)-binding domain"/>
    <property type="match status" value="2"/>
</dbReference>
<dbReference type="PRINTS" id="PR00469">
    <property type="entry name" value="PNDRDTASEII"/>
</dbReference>
<dbReference type="RefSeq" id="WP_091356837.1">
    <property type="nucleotide sequence ID" value="NZ_AP025284.1"/>
</dbReference>
<evidence type="ECO:0000256" key="6">
    <source>
        <dbReference type="SAM" id="Phobius"/>
    </source>
</evidence>
<reference evidence="9" key="1">
    <citation type="submission" date="2016-10" db="EMBL/GenBank/DDBJ databases">
        <authorList>
            <person name="Varghese N."/>
            <person name="Submissions S."/>
        </authorList>
    </citation>
    <scope>NUCLEOTIDE SEQUENCE [LARGE SCALE GENOMIC DNA]</scope>
    <source>
        <strain evidence="9">DSM 18887</strain>
    </source>
</reference>
<feature type="domain" description="4Fe-4S ferredoxin-type" evidence="7">
    <location>
        <begin position="86"/>
        <end position="115"/>
    </location>
</feature>
<keyword evidence="1" id="KW-0285">Flavoprotein</keyword>
<dbReference type="PRINTS" id="PR00368">
    <property type="entry name" value="FADPNR"/>
</dbReference>
<feature type="domain" description="4Fe-4S ferredoxin-type" evidence="7">
    <location>
        <begin position="53"/>
        <end position="82"/>
    </location>
</feature>
<keyword evidence="3" id="KW-0560">Oxidoreductase</keyword>
<feature type="transmembrane region" description="Helical" evidence="6">
    <location>
        <begin position="7"/>
        <end position="27"/>
    </location>
</feature>
<dbReference type="SUPFAM" id="SSF54862">
    <property type="entry name" value="4Fe-4S ferredoxins"/>
    <property type="match status" value="1"/>
</dbReference>
<evidence type="ECO:0000313" key="8">
    <source>
        <dbReference type="EMBL" id="SEQ51853.1"/>
    </source>
</evidence>
<dbReference type="OrthoDB" id="9808559at2"/>
<keyword evidence="6" id="KW-0812">Transmembrane</keyword>
<proteinExistence type="predicted"/>